<protein>
    <recommendedName>
        <fullName evidence="3">F-box domain-containing protein</fullName>
    </recommendedName>
</protein>
<sequence>MHPAFLLPEILQEIFNYLDPEPDAPFARFEPVSYSTRQRRPSRNHTLTCLARTCKAFLDTALGELWASSDPGRLLQTLDNRLLIEGRKVLVRPSPRERWIVDLESFTESDWDAFHRHSHLVRELHLGAGVHVNSPALRVLASPPSNLKLTFPRLTRLCIDDFYPVLLPHWLLFMSPSLQSLDVRSYRHNTDALIPLLTSIPDLCPHLEHLVIRLRTYSDTAFIEDDYGHCRGSFIDVLSLIVPQLQSLKSLRVPDLTGTAMTDLPSRIKRLSLDSARNITTLSTIRLDDLCSLHLGSPESLDVAPLKIDELLSIIPCFSRCPPMISFTSALPFSPQASHQFFSLLPDPPECNLQALRMDPRGYTMERDGTVMLSNLQPLFRYTSLCTFIWYFSAPIALTDDDFLQLAAAWPNLEELTMIWPFSPSPESNLSYRGLFAFATACRHLRFLEVALDSERRGGVPLGSLDNGLPLSDTLESLKLDSQHVSLENVAAFSVVLALAFPRLRHVYLWALEGSRYLGHDIANALDGLRAMRRSGEMFSLTTEKLKERVAMFFVRD</sequence>
<name>A0A5M3N4C4_CONPW</name>
<dbReference type="AlphaFoldDB" id="A0A5M3N4C4"/>
<evidence type="ECO:0000313" key="1">
    <source>
        <dbReference type="EMBL" id="EIW86158.1"/>
    </source>
</evidence>
<dbReference type="Proteomes" id="UP000053558">
    <property type="component" value="Unassembled WGS sequence"/>
</dbReference>
<proteinExistence type="predicted"/>
<reference evidence="2" key="1">
    <citation type="journal article" date="2012" name="Science">
        <title>The Paleozoic origin of enzymatic lignin decomposition reconstructed from 31 fungal genomes.</title>
        <authorList>
            <person name="Floudas D."/>
            <person name="Binder M."/>
            <person name="Riley R."/>
            <person name="Barry K."/>
            <person name="Blanchette R.A."/>
            <person name="Henrissat B."/>
            <person name="Martinez A.T."/>
            <person name="Otillar R."/>
            <person name="Spatafora J.W."/>
            <person name="Yadav J.S."/>
            <person name="Aerts A."/>
            <person name="Benoit I."/>
            <person name="Boyd A."/>
            <person name="Carlson A."/>
            <person name="Copeland A."/>
            <person name="Coutinho P.M."/>
            <person name="de Vries R.P."/>
            <person name="Ferreira P."/>
            <person name="Findley K."/>
            <person name="Foster B."/>
            <person name="Gaskell J."/>
            <person name="Glotzer D."/>
            <person name="Gorecki P."/>
            <person name="Heitman J."/>
            <person name="Hesse C."/>
            <person name="Hori C."/>
            <person name="Igarashi K."/>
            <person name="Jurgens J.A."/>
            <person name="Kallen N."/>
            <person name="Kersten P."/>
            <person name="Kohler A."/>
            <person name="Kuees U."/>
            <person name="Kumar T.K.A."/>
            <person name="Kuo A."/>
            <person name="LaButti K."/>
            <person name="Larrondo L.F."/>
            <person name="Lindquist E."/>
            <person name="Ling A."/>
            <person name="Lombard V."/>
            <person name="Lucas S."/>
            <person name="Lundell T."/>
            <person name="Martin R."/>
            <person name="McLaughlin D.J."/>
            <person name="Morgenstern I."/>
            <person name="Morin E."/>
            <person name="Murat C."/>
            <person name="Nagy L.G."/>
            <person name="Nolan M."/>
            <person name="Ohm R.A."/>
            <person name="Patyshakuliyeva A."/>
            <person name="Rokas A."/>
            <person name="Ruiz-Duenas F.J."/>
            <person name="Sabat G."/>
            <person name="Salamov A."/>
            <person name="Samejima M."/>
            <person name="Schmutz J."/>
            <person name="Slot J.C."/>
            <person name="St John F."/>
            <person name="Stenlid J."/>
            <person name="Sun H."/>
            <person name="Sun S."/>
            <person name="Syed K."/>
            <person name="Tsang A."/>
            <person name="Wiebenga A."/>
            <person name="Young D."/>
            <person name="Pisabarro A."/>
            <person name="Eastwood D.C."/>
            <person name="Martin F."/>
            <person name="Cullen D."/>
            <person name="Grigoriev I.V."/>
            <person name="Hibbett D.S."/>
        </authorList>
    </citation>
    <scope>NUCLEOTIDE SEQUENCE [LARGE SCALE GENOMIC DNA]</scope>
    <source>
        <strain evidence="2">RWD-64-598 SS2</strain>
    </source>
</reference>
<dbReference type="GeneID" id="19204459"/>
<dbReference type="RefSeq" id="XP_007763065.1">
    <property type="nucleotide sequence ID" value="XM_007764875.1"/>
</dbReference>
<evidence type="ECO:0008006" key="3">
    <source>
        <dbReference type="Google" id="ProtNLM"/>
    </source>
</evidence>
<dbReference type="SUPFAM" id="SSF52047">
    <property type="entry name" value="RNI-like"/>
    <property type="match status" value="1"/>
</dbReference>
<accession>A0A5M3N4C4</accession>
<dbReference type="Gene3D" id="3.80.10.10">
    <property type="entry name" value="Ribonuclease Inhibitor"/>
    <property type="match status" value="1"/>
</dbReference>
<keyword evidence="2" id="KW-1185">Reference proteome</keyword>
<evidence type="ECO:0000313" key="2">
    <source>
        <dbReference type="Proteomes" id="UP000053558"/>
    </source>
</evidence>
<dbReference type="OrthoDB" id="2655993at2759"/>
<gene>
    <name evidence="1" type="ORF">CONPUDRAFT_160982</name>
</gene>
<comment type="caution">
    <text evidence="1">The sequence shown here is derived from an EMBL/GenBank/DDBJ whole genome shotgun (WGS) entry which is preliminary data.</text>
</comment>
<dbReference type="EMBL" id="JH711573">
    <property type="protein sequence ID" value="EIW86158.1"/>
    <property type="molecule type" value="Genomic_DNA"/>
</dbReference>
<dbReference type="InterPro" id="IPR032675">
    <property type="entry name" value="LRR_dom_sf"/>
</dbReference>
<dbReference type="KEGG" id="cput:CONPUDRAFT_160982"/>
<organism evidence="1 2">
    <name type="scientific">Coniophora puteana (strain RWD-64-598)</name>
    <name type="common">Brown rot fungus</name>
    <dbReference type="NCBI Taxonomy" id="741705"/>
    <lineage>
        <taxon>Eukaryota</taxon>
        <taxon>Fungi</taxon>
        <taxon>Dikarya</taxon>
        <taxon>Basidiomycota</taxon>
        <taxon>Agaricomycotina</taxon>
        <taxon>Agaricomycetes</taxon>
        <taxon>Agaricomycetidae</taxon>
        <taxon>Boletales</taxon>
        <taxon>Coniophorineae</taxon>
        <taxon>Coniophoraceae</taxon>
        <taxon>Coniophora</taxon>
    </lineage>
</organism>